<keyword evidence="1" id="KW-0732">Signal</keyword>
<keyword evidence="6" id="KW-0472">Membrane</keyword>
<dbReference type="Proteomes" id="UP001634394">
    <property type="component" value="Unassembled WGS sequence"/>
</dbReference>
<feature type="domain" description="Ig-like" evidence="7">
    <location>
        <begin position="373"/>
        <end position="457"/>
    </location>
</feature>
<dbReference type="SMART" id="SM00409">
    <property type="entry name" value="IG"/>
    <property type="match status" value="6"/>
</dbReference>
<feature type="domain" description="Ig-like" evidence="7">
    <location>
        <begin position="197"/>
        <end position="273"/>
    </location>
</feature>
<accession>A0ABD3XIN8</accession>
<keyword evidence="2" id="KW-1015">Disulfide bond</keyword>
<evidence type="ECO:0000256" key="2">
    <source>
        <dbReference type="ARBA" id="ARBA00023157"/>
    </source>
</evidence>
<keyword evidence="9" id="KW-1185">Reference proteome</keyword>
<dbReference type="InterPro" id="IPR036179">
    <property type="entry name" value="Ig-like_dom_sf"/>
</dbReference>
<dbReference type="Pfam" id="PF13927">
    <property type="entry name" value="Ig_3"/>
    <property type="match status" value="1"/>
</dbReference>
<dbReference type="PANTHER" id="PTHR44337">
    <property type="entry name" value="CARCINOEMBRYONIC ANTIGEN-RELATED CELL ADHESION MOLECULE 8"/>
    <property type="match status" value="1"/>
</dbReference>
<dbReference type="CDD" id="cd00096">
    <property type="entry name" value="Ig"/>
    <property type="match status" value="3"/>
</dbReference>
<dbReference type="Gene3D" id="2.60.40.10">
    <property type="entry name" value="Immunoglobulins"/>
    <property type="match status" value="5"/>
</dbReference>
<dbReference type="SUPFAM" id="SSF48726">
    <property type="entry name" value="Immunoglobulin"/>
    <property type="match status" value="5"/>
</dbReference>
<organism evidence="8 9">
    <name type="scientific">Sinanodonta woodiana</name>
    <name type="common">Chinese pond mussel</name>
    <name type="synonym">Anodonta woodiana</name>
    <dbReference type="NCBI Taxonomy" id="1069815"/>
    <lineage>
        <taxon>Eukaryota</taxon>
        <taxon>Metazoa</taxon>
        <taxon>Spiralia</taxon>
        <taxon>Lophotrochozoa</taxon>
        <taxon>Mollusca</taxon>
        <taxon>Bivalvia</taxon>
        <taxon>Autobranchia</taxon>
        <taxon>Heteroconchia</taxon>
        <taxon>Palaeoheterodonta</taxon>
        <taxon>Unionida</taxon>
        <taxon>Unionoidea</taxon>
        <taxon>Unionidae</taxon>
        <taxon>Unioninae</taxon>
        <taxon>Sinanodonta</taxon>
    </lineage>
</organism>
<proteinExistence type="predicted"/>
<feature type="domain" description="Ig-like" evidence="7">
    <location>
        <begin position="288"/>
        <end position="355"/>
    </location>
</feature>
<evidence type="ECO:0000256" key="3">
    <source>
        <dbReference type="ARBA" id="ARBA00023180"/>
    </source>
</evidence>
<dbReference type="InterPro" id="IPR003599">
    <property type="entry name" value="Ig_sub"/>
</dbReference>
<keyword evidence="3" id="KW-0325">Glycoprotein</keyword>
<keyword evidence="6" id="KW-1133">Transmembrane helix</keyword>
<feature type="region of interest" description="Disordered" evidence="5">
    <location>
        <begin position="935"/>
        <end position="954"/>
    </location>
</feature>
<dbReference type="AlphaFoldDB" id="A0ABD3XIN8"/>
<feature type="domain" description="Ig-like" evidence="7">
    <location>
        <begin position="556"/>
        <end position="623"/>
    </location>
</feature>
<feature type="transmembrane region" description="Helical" evidence="6">
    <location>
        <begin position="747"/>
        <end position="771"/>
    </location>
</feature>
<dbReference type="InterPro" id="IPR052598">
    <property type="entry name" value="IgSF_CEA-related"/>
</dbReference>
<dbReference type="InterPro" id="IPR007110">
    <property type="entry name" value="Ig-like_dom"/>
</dbReference>
<feature type="domain" description="Ig-like" evidence="7">
    <location>
        <begin position="641"/>
        <end position="723"/>
    </location>
</feature>
<evidence type="ECO:0000256" key="4">
    <source>
        <dbReference type="ARBA" id="ARBA00023319"/>
    </source>
</evidence>
<evidence type="ECO:0000256" key="5">
    <source>
        <dbReference type="SAM" id="MobiDB-lite"/>
    </source>
</evidence>
<reference evidence="8 9" key="1">
    <citation type="submission" date="2024-11" db="EMBL/GenBank/DDBJ databases">
        <title>Chromosome-level genome assembly of the freshwater bivalve Anodonta woodiana.</title>
        <authorList>
            <person name="Chen X."/>
        </authorList>
    </citation>
    <scope>NUCLEOTIDE SEQUENCE [LARGE SCALE GENOMIC DNA]</scope>
    <source>
        <strain evidence="8">MN2024</strain>
        <tissue evidence="8">Gills</tissue>
    </source>
</reference>
<comment type="caution">
    <text evidence="8">The sequence shown here is derived from an EMBL/GenBank/DDBJ whole genome shotgun (WGS) entry which is preliminary data.</text>
</comment>
<evidence type="ECO:0000256" key="6">
    <source>
        <dbReference type="SAM" id="Phobius"/>
    </source>
</evidence>
<dbReference type="EMBL" id="JBJQND010000002">
    <property type="protein sequence ID" value="KAL3885600.1"/>
    <property type="molecule type" value="Genomic_DNA"/>
</dbReference>
<keyword evidence="6" id="KW-0812">Transmembrane</keyword>
<sequence length="1007" mass="112973">MYEADTGTEPVQEVKLNVMVAPSNNCKPSIRFEDTHVLGFLDDSACGRPSASGYWLGYSNLTPIKIQPGKESGSYQACIHGPSLKCVKGFKATDFCSSFRRYIDGPTSIQFSQSTLKKNEYDILEVGCSTDCYPHCSVEWRTLYLPAGHNKVLSNNYTLTITNVTRQMSGNYSCKVQNLVTGKYVESSIPMNVYYGPDKSVLNTSNSIIEVDEFDSITIGCTAQCFPPCSITWTEKNANNIVRDAVLSLVNVSANASYECIAYNKVTDIRTVSHTINLYVKLDETLIPRIGVYRHNVSDSSVVLKCHSLRKPKGKYYWMVNGSQVKHTDKYLPDNDLLSIRHLTAEDQNNSYTCTEPGTNFLSNQFWIKAFGPTAIKFSPKDLVFQEHICLNISCHADCFPLCSFHWYKWNTSSAQKTIWSEENALQIMNVSREMYGNYSCKVQNIITGVFNESTLSMDVIYGPDEIFFNTSNKIIEVEEFDSITILCTAECFPTCLITWTENYTENIIRRGADLQLLNVNSNGTYTCHAMNPKKANAAKFETVVIHVKYDATLTPKVVVVKYNASDSSIVLGCRSYRTLTGSFSWRVNGSMLVNSDVYYLDNVFLFIRRISDDDQYNAYTCTEPVSGFQSDPFSMKTYGPDEIVINSFENISEVYKFGSATLSCSADCFPPCLLRWTFSNRDNVTEGGELRILNVTSNVSLTCHASNPINMNATASKTTNITLKSADRRQKESTVDNDMEPTSLDIWYLIYAVLSIGGVGVILAVVCCFWKKYKHCTHVHIVSNDTITAHADIDGSNQDEILSEHYWTIATNTRGKFYTAIDININEEQERPLDPAQSVLDEFDRNTIARHQRFEELEVYLHSMHSDSIYIDTSLSNSVEREGYINPIPSDPAKCNEDIDQICSNSIESNTYLHPTHSDPYAIEICFDPSSSNSYKDDKSTDGSIPSCFGERDQYTDPVRSDAVKRDAINTTCHAVNLQSAGLSDRIRLDAVAIDSCIVQSKPNVV</sequence>
<dbReference type="PANTHER" id="PTHR44337:SF20">
    <property type="entry name" value="CARCINOEMBRYONIC ANTIGEN-RELATED CELL ADHESION MOLECULE 5-RELATED"/>
    <property type="match status" value="1"/>
</dbReference>
<keyword evidence="4" id="KW-0393">Immunoglobulin domain</keyword>
<protein>
    <recommendedName>
        <fullName evidence="7">Ig-like domain-containing protein</fullName>
    </recommendedName>
</protein>
<dbReference type="InterPro" id="IPR013783">
    <property type="entry name" value="Ig-like_fold"/>
</dbReference>
<gene>
    <name evidence="8" type="ORF">ACJMK2_025650</name>
</gene>
<evidence type="ECO:0000313" key="9">
    <source>
        <dbReference type="Proteomes" id="UP001634394"/>
    </source>
</evidence>
<feature type="domain" description="Ig-like" evidence="7">
    <location>
        <begin position="464"/>
        <end position="545"/>
    </location>
</feature>
<evidence type="ECO:0000259" key="7">
    <source>
        <dbReference type="PROSITE" id="PS50835"/>
    </source>
</evidence>
<evidence type="ECO:0000313" key="8">
    <source>
        <dbReference type="EMBL" id="KAL3885600.1"/>
    </source>
</evidence>
<name>A0ABD3XIN8_SINWO</name>
<dbReference type="SMART" id="SM00408">
    <property type="entry name" value="IGc2"/>
    <property type="match status" value="4"/>
</dbReference>
<evidence type="ECO:0000256" key="1">
    <source>
        <dbReference type="ARBA" id="ARBA00022729"/>
    </source>
</evidence>
<dbReference type="InterPro" id="IPR003598">
    <property type="entry name" value="Ig_sub2"/>
</dbReference>
<feature type="domain" description="Ig-like" evidence="7">
    <location>
        <begin position="106"/>
        <end position="190"/>
    </location>
</feature>
<dbReference type="PROSITE" id="PS50835">
    <property type="entry name" value="IG_LIKE"/>
    <property type="match status" value="7"/>
</dbReference>